<sequence>MNSQNWAVDPSKSGLWKHRRTFTENRDHPHWVLAVWILPDADLVQPNGEGWAMADEFQPMFLGEKGVERQEPTGRGHEVATLLPPRFPYTFRQRDTISHLGEHIYSVCFSANGMLFLTGGTSGNLNIWDVTSGCLLQGINLGSSILSIHWANISAKQETFLVGLQNGNVVLYARPALSYIALWGHLFFPWTSSYFKPFQHGFQNAVPGPVESISFSGQILIAIGGRSLLIWNVAASSAPLNAGFVIFKIHLMQSPNTLSDIPNKAANFYKKQPHTVHISPKHNAIVVSFVDPSISISGSVLLLYHLKSFKLLRAIEFNRRMGATAISKAQKYIASTNLVDGIDIFTLPDLTYHGSIRQAVDLHNNLTLGLAFIEDEFIVCGGKGAIFLYRVSSLALVNQLQGSSPSCIYRAVAVASFHQRIAGGSTDGRIALWEWRILKSKESQFLSFFHMPSQGTLCVILVLVVSLYIPIFYIVMHA</sequence>
<evidence type="ECO:0000256" key="4">
    <source>
        <dbReference type="SAM" id="Phobius"/>
    </source>
</evidence>
<evidence type="ECO:0000313" key="6">
    <source>
        <dbReference type="Proteomes" id="UP000027222"/>
    </source>
</evidence>
<proteinExistence type="predicted"/>
<protein>
    <submittedName>
        <fullName evidence="5">Uncharacterized protein</fullName>
    </submittedName>
</protein>
<keyword evidence="1 3" id="KW-0853">WD repeat</keyword>
<evidence type="ECO:0000256" key="3">
    <source>
        <dbReference type="PROSITE-ProRule" id="PRU00221"/>
    </source>
</evidence>
<keyword evidence="2" id="KW-0677">Repeat</keyword>
<gene>
    <name evidence="5" type="ORF">GALMADRAFT_147022</name>
</gene>
<dbReference type="PANTHER" id="PTHR19857">
    <property type="entry name" value="MITOCHONDRIAL DIVISION PROTEIN 1-RELATED"/>
    <property type="match status" value="1"/>
</dbReference>
<dbReference type="InterPro" id="IPR001680">
    <property type="entry name" value="WD40_rpt"/>
</dbReference>
<dbReference type="InterPro" id="IPR015943">
    <property type="entry name" value="WD40/YVTN_repeat-like_dom_sf"/>
</dbReference>
<dbReference type="SMART" id="SM00320">
    <property type="entry name" value="WD40"/>
    <property type="match status" value="4"/>
</dbReference>
<dbReference type="Gene3D" id="2.130.10.10">
    <property type="entry name" value="YVTN repeat-like/Quinoprotein amine dehydrogenase"/>
    <property type="match status" value="2"/>
</dbReference>
<dbReference type="OrthoDB" id="3238562at2759"/>
<dbReference type="HOGENOM" id="CLU_571126_0_0_1"/>
<evidence type="ECO:0000313" key="5">
    <source>
        <dbReference type="EMBL" id="KDR67469.1"/>
    </source>
</evidence>
<organism evidence="5 6">
    <name type="scientific">Galerina marginata (strain CBS 339.88)</name>
    <dbReference type="NCBI Taxonomy" id="685588"/>
    <lineage>
        <taxon>Eukaryota</taxon>
        <taxon>Fungi</taxon>
        <taxon>Dikarya</taxon>
        <taxon>Basidiomycota</taxon>
        <taxon>Agaricomycotina</taxon>
        <taxon>Agaricomycetes</taxon>
        <taxon>Agaricomycetidae</taxon>
        <taxon>Agaricales</taxon>
        <taxon>Agaricineae</taxon>
        <taxon>Strophariaceae</taxon>
        <taxon>Galerina</taxon>
    </lineage>
</organism>
<feature type="transmembrane region" description="Helical" evidence="4">
    <location>
        <begin position="457"/>
        <end position="476"/>
    </location>
</feature>
<dbReference type="InterPro" id="IPR051179">
    <property type="entry name" value="WD_repeat_multifunction"/>
</dbReference>
<accession>A0A067SIF7</accession>
<dbReference type="Pfam" id="PF00400">
    <property type="entry name" value="WD40"/>
    <property type="match status" value="1"/>
</dbReference>
<feature type="repeat" description="WD" evidence="3">
    <location>
        <begin position="97"/>
        <end position="138"/>
    </location>
</feature>
<dbReference type="SUPFAM" id="SSF50978">
    <property type="entry name" value="WD40 repeat-like"/>
    <property type="match status" value="1"/>
</dbReference>
<dbReference type="PANTHER" id="PTHR19857:SF8">
    <property type="entry name" value="ANGIO-ASSOCIATED MIGRATORY CELL PROTEIN"/>
    <property type="match status" value="1"/>
</dbReference>
<dbReference type="EMBL" id="KL142414">
    <property type="protein sequence ID" value="KDR67469.1"/>
    <property type="molecule type" value="Genomic_DNA"/>
</dbReference>
<evidence type="ECO:0000256" key="1">
    <source>
        <dbReference type="ARBA" id="ARBA00022574"/>
    </source>
</evidence>
<evidence type="ECO:0000256" key="2">
    <source>
        <dbReference type="ARBA" id="ARBA00022737"/>
    </source>
</evidence>
<dbReference type="PROSITE" id="PS50082">
    <property type="entry name" value="WD_REPEATS_2"/>
    <property type="match status" value="1"/>
</dbReference>
<dbReference type="Proteomes" id="UP000027222">
    <property type="component" value="Unassembled WGS sequence"/>
</dbReference>
<dbReference type="InterPro" id="IPR036322">
    <property type="entry name" value="WD40_repeat_dom_sf"/>
</dbReference>
<name>A0A067SIF7_GALM3</name>
<keyword evidence="4" id="KW-0812">Transmembrane</keyword>
<keyword evidence="4" id="KW-1133">Transmembrane helix</keyword>
<reference evidence="6" key="1">
    <citation type="journal article" date="2014" name="Proc. Natl. Acad. Sci. U.S.A.">
        <title>Extensive sampling of basidiomycete genomes demonstrates inadequacy of the white-rot/brown-rot paradigm for wood decay fungi.</title>
        <authorList>
            <person name="Riley R."/>
            <person name="Salamov A.A."/>
            <person name="Brown D.W."/>
            <person name="Nagy L.G."/>
            <person name="Floudas D."/>
            <person name="Held B.W."/>
            <person name="Levasseur A."/>
            <person name="Lombard V."/>
            <person name="Morin E."/>
            <person name="Otillar R."/>
            <person name="Lindquist E.A."/>
            <person name="Sun H."/>
            <person name="LaButti K.M."/>
            <person name="Schmutz J."/>
            <person name="Jabbour D."/>
            <person name="Luo H."/>
            <person name="Baker S.E."/>
            <person name="Pisabarro A.G."/>
            <person name="Walton J.D."/>
            <person name="Blanchette R.A."/>
            <person name="Henrissat B."/>
            <person name="Martin F."/>
            <person name="Cullen D."/>
            <person name="Hibbett D.S."/>
            <person name="Grigoriev I.V."/>
        </authorList>
    </citation>
    <scope>NUCLEOTIDE SEQUENCE [LARGE SCALE GENOMIC DNA]</scope>
    <source>
        <strain evidence="6">CBS 339.88</strain>
    </source>
</reference>
<keyword evidence="4" id="KW-0472">Membrane</keyword>
<keyword evidence="6" id="KW-1185">Reference proteome</keyword>
<dbReference type="AlphaFoldDB" id="A0A067SIF7"/>